<comment type="caution">
    <text evidence="3">The sequence shown here is derived from an EMBL/GenBank/DDBJ whole genome shotgun (WGS) entry which is preliminary data.</text>
</comment>
<gene>
    <name evidence="3" type="ORF">FK267_00620</name>
</gene>
<evidence type="ECO:0000256" key="1">
    <source>
        <dbReference type="SAM" id="MobiDB-lite"/>
    </source>
</evidence>
<dbReference type="Proteomes" id="UP000317942">
    <property type="component" value="Unassembled WGS sequence"/>
</dbReference>
<protein>
    <submittedName>
        <fullName evidence="3">Uncharacterized protein</fullName>
    </submittedName>
</protein>
<name>A0A508BMS1_9ACTO</name>
<keyword evidence="2" id="KW-0812">Transmembrane</keyword>
<dbReference type="AlphaFoldDB" id="A0A508BMS1"/>
<keyword evidence="2" id="KW-1133">Transmembrane helix</keyword>
<accession>A0A508BMS1</accession>
<keyword evidence="2" id="KW-0472">Membrane</keyword>
<proteinExistence type="predicted"/>
<organism evidence="3 4">
    <name type="scientific">Actinomyces oris</name>
    <dbReference type="NCBI Taxonomy" id="544580"/>
    <lineage>
        <taxon>Bacteria</taxon>
        <taxon>Bacillati</taxon>
        <taxon>Actinomycetota</taxon>
        <taxon>Actinomycetes</taxon>
        <taxon>Actinomycetales</taxon>
        <taxon>Actinomycetaceae</taxon>
        <taxon>Actinomyces</taxon>
    </lineage>
</organism>
<feature type="region of interest" description="Disordered" evidence="1">
    <location>
        <begin position="181"/>
        <end position="249"/>
    </location>
</feature>
<evidence type="ECO:0000313" key="3">
    <source>
        <dbReference type="EMBL" id="TQD63139.1"/>
    </source>
</evidence>
<dbReference type="RefSeq" id="WP_141405814.1">
    <property type="nucleotide sequence ID" value="NZ_CP066060.1"/>
</dbReference>
<sequence length="249" mass="26437">MDETFWAAAGVVVALVVGLGGIGLSLWSIITARTANRTAEEASGAAAEANRLAAKVHADNLKLQAPILVVKTFAPGDTGVQVVVHNYGSGPAVSVSIRFDDDDTNDRFPPFAPGTMRVIEAGGDGVFWAPVRSDEYLARVGPDGRIRIRWANQLGQYQEERSATRAAARGLFNAMLRRSMQQLRESDDSQHLESDEHGQDGTKQSSAGESTGNGTQDVTETDHDSVESGETSSSAPAPQDGIPPQPLPQ</sequence>
<feature type="transmembrane region" description="Helical" evidence="2">
    <location>
        <begin position="6"/>
        <end position="27"/>
    </location>
</feature>
<dbReference type="EMBL" id="VICC01000001">
    <property type="protein sequence ID" value="TQD63139.1"/>
    <property type="molecule type" value="Genomic_DNA"/>
</dbReference>
<dbReference type="GeneID" id="64213772"/>
<evidence type="ECO:0000256" key="2">
    <source>
        <dbReference type="SAM" id="Phobius"/>
    </source>
</evidence>
<feature type="compositionally biased region" description="Polar residues" evidence="1">
    <location>
        <begin position="201"/>
        <end position="218"/>
    </location>
</feature>
<feature type="compositionally biased region" description="Basic and acidic residues" evidence="1">
    <location>
        <begin position="184"/>
        <end position="200"/>
    </location>
</feature>
<reference evidence="3 4" key="1">
    <citation type="submission" date="2019-06" db="EMBL/GenBank/DDBJ databases">
        <title>Draft genome sequence of Actinomyces oris CCUG 34288T.</title>
        <authorList>
            <person name="Salva-Serra F."/>
            <person name="Cardew S."/>
            <person name="Moore E."/>
        </authorList>
    </citation>
    <scope>NUCLEOTIDE SEQUENCE [LARGE SCALE GENOMIC DNA]</scope>
    <source>
        <strain evidence="3 4">CCUG 34288</strain>
    </source>
</reference>
<evidence type="ECO:0000313" key="4">
    <source>
        <dbReference type="Proteomes" id="UP000317942"/>
    </source>
</evidence>